<reference evidence="1" key="1">
    <citation type="submission" date="2020-02" db="EMBL/GenBank/DDBJ databases">
        <authorList>
            <person name="Meier V. D."/>
        </authorList>
    </citation>
    <scope>NUCLEOTIDE SEQUENCE</scope>
    <source>
        <strain evidence="1">AVDCRST_MAG96</strain>
    </source>
</reference>
<protein>
    <recommendedName>
        <fullName evidence="2">DUF2971 domain-containing protein</fullName>
    </recommendedName>
</protein>
<name>A0A6J4TN18_9BACT</name>
<evidence type="ECO:0008006" key="2">
    <source>
        <dbReference type="Google" id="ProtNLM"/>
    </source>
</evidence>
<dbReference type="AlphaFoldDB" id="A0A6J4TN18"/>
<accession>A0A6J4TN18</accession>
<evidence type="ECO:0000313" key="1">
    <source>
        <dbReference type="EMBL" id="CAA9526544.1"/>
    </source>
</evidence>
<organism evidence="1">
    <name type="scientific">uncultured Segetibacter sp</name>
    <dbReference type="NCBI Taxonomy" id="481133"/>
    <lineage>
        <taxon>Bacteria</taxon>
        <taxon>Pseudomonadati</taxon>
        <taxon>Bacteroidota</taxon>
        <taxon>Chitinophagia</taxon>
        <taxon>Chitinophagales</taxon>
        <taxon>Chitinophagaceae</taxon>
        <taxon>Segetibacter</taxon>
        <taxon>environmental samples</taxon>
    </lineage>
</organism>
<sequence>MQVEINKEYTFADGQFLWRYMDLHRLIYFLNTENIFFSPLSTFFDPLEGITEKHLHDKQFMDAIDAKTNKEDGLPKTSKEKLIQEKEEIKERFKSRLEEIQKRYFASCWYLGVRESLAMWDTYSNKDSVALRFTPLDLCKSIIGLCKKTNFEDFETMIHGRVEYYKISPFDPNDDGLKNCGHKFKGFLKDLSYKHEEEFRFLLIQNSNDKTYDFFSLCSSPFVFKILYILLCFHGSIYGCVTIQKSSFFKLLRDSSKKS</sequence>
<proteinExistence type="predicted"/>
<gene>
    <name evidence="1" type="ORF">AVDCRST_MAG96-3255</name>
</gene>
<dbReference type="EMBL" id="CADCVN010001275">
    <property type="protein sequence ID" value="CAA9526544.1"/>
    <property type="molecule type" value="Genomic_DNA"/>
</dbReference>